<dbReference type="GO" id="GO:0005886">
    <property type="term" value="C:plasma membrane"/>
    <property type="evidence" value="ECO:0007669"/>
    <property type="project" value="UniProtKB-SubCell"/>
</dbReference>
<dbReference type="Proteomes" id="UP000250222">
    <property type="component" value="Unassembled WGS sequence"/>
</dbReference>
<dbReference type="InterPro" id="IPR050330">
    <property type="entry name" value="Bact_OuterMem_StrucFunc"/>
</dbReference>
<dbReference type="CDD" id="cd07185">
    <property type="entry name" value="OmpA_C-like"/>
    <property type="match status" value="1"/>
</dbReference>
<proteinExistence type="inferred from homology"/>
<dbReference type="PANTHER" id="PTHR30329:SF21">
    <property type="entry name" value="LIPOPROTEIN YIAD-RELATED"/>
    <property type="match status" value="1"/>
</dbReference>
<dbReference type="EMBL" id="UETB01000002">
    <property type="protein sequence ID" value="SSA39302.1"/>
    <property type="molecule type" value="Genomic_DNA"/>
</dbReference>
<sequence>MSSRRRRGGHEEEEEENSERWTVSYMDMVTVMMCLFIVLFAISQVDQVKFNELRESLAAGFGDASASVSVVDGSSGVLDGADTPSVDVAPVDGAAGISPLDGNPQQLAQAEARNLDAVRESIRTELERAGLEDEVRFAITERGLVIGLVSENTFFSPASAAMPRTSLEVVDTIAATLRPLDNDILLEGHANPLPYTEPYETNWELSADRATKVLRRMVEHEGIAPTRVRAIGYGDAYPAAEGPDALDLNRRVDVVVLSNEPETVRTLLPEAAHDMEGA</sequence>
<name>A0A2Y9BWM1_9MICO</name>
<keyword evidence="5 8" id="KW-1133">Transmembrane helix</keyword>
<evidence type="ECO:0000256" key="2">
    <source>
        <dbReference type="ARBA" id="ARBA00008914"/>
    </source>
</evidence>
<keyword evidence="3" id="KW-1003">Cell membrane</keyword>
<dbReference type="RefSeq" id="WP_258369244.1">
    <property type="nucleotide sequence ID" value="NZ_QKLZ01000002.1"/>
</dbReference>
<evidence type="ECO:0000256" key="8">
    <source>
        <dbReference type="SAM" id="Phobius"/>
    </source>
</evidence>
<feature type="domain" description="OmpA-like" evidence="9">
    <location>
        <begin position="142"/>
        <end position="260"/>
    </location>
</feature>
<evidence type="ECO:0000256" key="5">
    <source>
        <dbReference type="ARBA" id="ARBA00022989"/>
    </source>
</evidence>
<feature type="transmembrane region" description="Helical" evidence="8">
    <location>
        <begin position="21"/>
        <end position="42"/>
    </location>
</feature>
<organism evidence="10 11">
    <name type="scientific">Georgenia satyanarayanai</name>
    <dbReference type="NCBI Taxonomy" id="860221"/>
    <lineage>
        <taxon>Bacteria</taxon>
        <taxon>Bacillati</taxon>
        <taxon>Actinomycetota</taxon>
        <taxon>Actinomycetes</taxon>
        <taxon>Micrococcales</taxon>
        <taxon>Bogoriellaceae</taxon>
        <taxon>Georgenia</taxon>
    </lineage>
</organism>
<keyword evidence="4 8" id="KW-0812">Transmembrane</keyword>
<accession>A0A2Y9BWM1</accession>
<evidence type="ECO:0000256" key="3">
    <source>
        <dbReference type="ARBA" id="ARBA00022475"/>
    </source>
</evidence>
<dbReference type="Pfam" id="PF13677">
    <property type="entry name" value="MotB_plug"/>
    <property type="match status" value="1"/>
</dbReference>
<evidence type="ECO:0000313" key="11">
    <source>
        <dbReference type="Proteomes" id="UP000250222"/>
    </source>
</evidence>
<evidence type="ECO:0000256" key="6">
    <source>
        <dbReference type="ARBA" id="ARBA00023136"/>
    </source>
</evidence>
<dbReference type="Pfam" id="PF00691">
    <property type="entry name" value="OmpA"/>
    <property type="match status" value="1"/>
</dbReference>
<evidence type="ECO:0000256" key="1">
    <source>
        <dbReference type="ARBA" id="ARBA00004162"/>
    </source>
</evidence>
<evidence type="ECO:0000313" key="10">
    <source>
        <dbReference type="EMBL" id="SSA39302.1"/>
    </source>
</evidence>
<comment type="subcellular location">
    <subcellularLocation>
        <location evidence="1">Cell membrane</location>
        <topology evidence="1">Single-pass membrane protein</topology>
    </subcellularLocation>
</comment>
<evidence type="ECO:0000256" key="7">
    <source>
        <dbReference type="PROSITE-ProRule" id="PRU00473"/>
    </source>
</evidence>
<dbReference type="AlphaFoldDB" id="A0A2Y9BWM1"/>
<dbReference type="Gene3D" id="3.30.1330.60">
    <property type="entry name" value="OmpA-like domain"/>
    <property type="match status" value="1"/>
</dbReference>
<dbReference type="InterPro" id="IPR025713">
    <property type="entry name" value="MotB-like_N_dom"/>
</dbReference>
<keyword evidence="11" id="KW-1185">Reference proteome</keyword>
<gene>
    <name evidence="10" type="ORF">SAMN05216184_102222</name>
</gene>
<dbReference type="PROSITE" id="PS51123">
    <property type="entry name" value="OMPA_2"/>
    <property type="match status" value="1"/>
</dbReference>
<keyword evidence="6 7" id="KW-0472">Membrane</keyword>
<comment type="similarity">
    <text evidence="2">Belongs to the MotB family.</text>
</comment>
<dbReference type="InterPro" id="IPR036737">
    <property type="entry name" value="OmpA-like_sf"/>
</dbReference>
<protein>
    <submittedName>
        <fullName evidence="10">Chemotaxis protein MotB</fullName>
    </submittedName>
</protein>
<dbReference type="InterPro" id="IPR006665">
    <property type="entry name" value="OmpA-like"/>
</dbReference>
<evidence type="ECO:0000256" key="4">
    <source>
        <dbReference type="ARBA" id="ARBA00022692"/>
    </source>
</evidence>
<dbReference type="SUPFAM" id="SSF103088">
    <property type="entry name" value="OmpA-like"/>
    <property type="match status" value="1"/>
</dbReference>
<dbReference type="PANTHER" id="PTHR30329">
    <property type="entry name" value="STATOR ELEMENT OF FLAGELLAR MOTOR COMPLEX"/>
    <property type="match status" value="1"/>
</dbReference>
<evidence type="ECO:0000259" key="9">
    <source>
        <dbReference type="PROSITE" id="PS51123"/>
    </source>
</evidence>
<reference evidence="10 11" key="1">
    <citation type="submission" date="2016-10" db="EMBL/GenBank/DDBJ databases">
        <authorList>
            <person name="Cai Z."/>
        </authorList>
    </citation>
    <scope>NUCLEOTIDE SEQUENCE [LARGE SCALE GENOMIC DNA]</scope>
    <source>
        <strain evidence="10 11">CGMCC 1.10826</strain>
    </source>
</reference>